<sequence length="1015" mass="117962">MKFLGALTLIISIYGGLILFYRLIAPFIIKIIMKFKHRSTNEHIIFVCTRNLIEWLKQINLFKNNHEQIEDNIKQEKITTYIYIILFISMFSSFIMIILFTSLKTETMIKEISDPTWNEYNHHQLLYMNKLKCPCSSMTISYGNFITLSVILHRVCSSDYVSEYWLSILSNISKHFDNNNWRNSAKSQFQLLSNLCQLANKTIIDAMNSFLLNNFITLNVIDEDDFNKQFNASLIEFFHSIINQFSGLIKIVRLIIQVDQPFAPPVPLSLRYSAVNLIANEIISEEDNQTSLNVDFILNELSDTNTSSDKCICATNKYCRKSFDPIEIDKSLYTIPNLFIGCFMIDSLFLSTLECFHLYFDCFIILKRLMKEAYTFRVNKPWNDVRPLIYDSRSTRFPPNTSISFIVENLMIERWNSSVSYRNYYKSCAPKLCTYSIQIHASFTKVLNTIISMISGITIVLKLLTPYLVKFVVSLIRCKFRSQQKPQSKQRQSNLFNIFSRKFFDKLFNILITLFKRLYNILISLNIFSMRDFGMNTNRTTAKYLGQWASRIYIVLFIGLLSIIALYTIIDPQTLIKTFHPSTFNSYNHLKSKYDDKLRCSCSSIASTYKQYTTIKPIFHQVRRVNIFILFISDLSIYHIKDYRRFLSAHLQFLQGLCELSIQSVNISINQFLDSFLLTTELLSEDDLKKRLNFNIEQMKLNPQNKISQILYLIRHINHGNGIISTYGTNSKYIPSSKEYYGWILKAVGIVYDNECSCAMHYNCTSQAKFIQINSTENVSIQGLKIGCTPSESLLVSTLECFFNSSCIKLIQKYINNVDLNNIFTSLSTKNLKQFSINTTVDELINKLFIEDLNVTIDYLSYYHQCAPAFCEYTSIQKLNLLYTLKVLTGFQGGLTIVLRWLIPKLVRIVVKIYEYRKKRQIIIIQPITTNQITSIELNNKIIRNISYQSESILSTIAEIETNNSSIVQYSYKIILKWIFVVVTLIVILIIVPIIFAKSELATETISTSMIFLQV</sequence>
<feature type="transmembrane region" description="Helical" evidence="1">
    <location>
        <begin position="446"/>
        <end position="465"/>
    </location>
</feature>
<accession>B3G4C6</accession>
<protein>
    <submittedName>
        <fullName evidence="2">Uncharacterized protein</fullName>
    </submittedName>
</protein>
<dbReference type="AlphaFoldDB" id="B3G4C6"/>
<feature type="transmembrane region" description="Helical" evidence="1">
    <location>
        <begin position="6"/>
        <end position="29"/>
    </location>
</feature>
<name>B3G4C6_ADIVA</name>
<feature type="transmembrane region" description="Helical" evidence="1">
    <location>
        <begin position="975"/>
        <end position="996"/>
    </location>
</feature>
<feature type="transmembrane region" description="Helical" evidence="1">
    <location>
        <begin position="881"/>
        <end position="903"/>
    </location>
</feature>
<feature type="transmembrane region" description="Helical" evidence="1">
    <location>
        <begin position="507"/>
        <end position="528"/>
    </location>
</feature>
<dbReference type="EMBL" id="EU643477">
    <property type="protein sequence ID" value="ACD54674.1"/>
    <property type="molecule type" value="Genomic_DNA"/>
</dbReference>
<feature type="transmembrane region" description="Helical" evidence="1">
    <location>
        <begin position="81"/>
        <end position="103"/>
    </location>
</feature>
<keyword evidence="1" id="KW-1133">Transmembrane helix</keyword>
<feature type="transmembrane region" description="Helical" evidence="1">
    <location>
        <begin position="338"/>
        <end position="360"/>
    </location>
</feature>
<reference evidence="2" key="1">
    <citation type="journal article" date="2008" name="Science">
        <title>Massive horizontal gene transfer in bdelloid rotifers.</title>
        <authorList>
            <person name="Gladyshev E.A."/>
            <person name="Meselson M.S."/>
            <person name="Arkhipova I.R."/>
        </authorList>
    </citation>
    <scope>NUCLEOTIDE SEQUENCE</scope>
</reference>
<keyword evidence="1" id="KW-0812">Transmembrane</keyword>
<feature type="transmembrane region" description="Helical" evidence="1">
    <location>
        <begin position="548"/>
        <end position="570"/>
    </location>
</feature>
<proteinExistence type="predicted"/>
<evidence type="ECO:0000313" key="2">
    <source>
        <dbReference type="EMBL" id="ACD54674.1"/>
    </source>
</evidence>
<evidence type="ECO:0000256" key="1">
    <source>
        <dbReference type="SAM" id="Phobius"/>
    </source>
</evidence>
<organism evidence="2">
    <name type="scientific">Adineta vaga</name>
    <name type="common">Rotifer</name>
    <name type="synonym">Callidina vaga</name>
    <dbReference type="NCBI Taxonomy" id="104782"/>
    <lineage>
        <taxon>Eukaryota</taxon>
        <taxon>Metazoa</taxon>
        <taxon>Spiralia</taxon>
        <taxon>Gnathifera</taxon>
        <taxon>Rotifera</taxon>
        <taxon>Eurotatoria</taxon>
        <taxon>Bdelloidea</taxon>
        <taxon>Adinetida</taxon>
        <taxon>Adinetidae</taxon>
        <taxon>Adineta</taxon>
    </lineage>
</organism>
<keyword evidence="1" id="KW-0472">Membrane</keyword>